<dbReference type="EMBL" id="JAFBIT010000003">
    <property type="protein sequence ID" value="MCF2653000.1"/>
    <property type="molecule type" value="Genomic_DNA"/>
</dbReference>
<evidence type="ECO:0000313" key="1">
    <source>
        <dbReference type="EMBL" id="MCF2653000.1"/>
    </source>
</evidence>
<accession>A0ABS9CPC4</accession>
<dbReference type="RefSeq" id="WP_235324027.1">
    <property type="nucleotide sequence ID" value="NZ_JAFBIT010000003.1"/>
</dbReference>
<dbReference type="NCBIfam" id="TIGR01725">
    <property type="entry name" value="phge_HK97_gp10"/>
    <property type="match status" value="1"/>
</dbReference>
<dbReference type="InterPro" id="IPR010064">
    <property type="entry name" value="HK97-gp10_tail"/>
</dbReference>
<name>A0ABS9CPC4_9FIRM</name>
<evidence type="ECO:0000313" key="2">
    <source>
        <dbReference type="Proteomes" id="UP001299220"/>
    </source>
</evidence>
<proteinExistence type="predicted"/>
<reference evidence="1 2" key="1">
    <citation type="submission" date="2020-12" db="EMBL/GenBank/DDBJ databases">
        <title>Whole genome sequences of gut porcine anaerobes.</title>
        <authorList>
            <person name="Kubasova T."/>
            <person name="Jahodarova E."/>
            <person name="Rychlik I."/>
        </authorList>
    </citation>
    <scope>NUCLEOTIDE SEQUENCE [LARGE SCALE GENOMIC DNA]</scope>
    <source>
        <strain evidence="1 2">An867</strain>
    </source>
</reference>
<keyword evidence="2" id="KW-1185">Reference proteome</keyword>
<protein>
    <submittedName>
        <fullName evidence="1">HK97 gp10 family phage protein</fullName>
    </submittedName>
</protein>
<dbReference type="Pfam" id="PF04883">
    <property type="entry name" value="HK97-gp10_like"/>
    <property type="match status" value="1"/>
</dbReference>
<gene>
    <name evidence="1" type="ORF">JQM67_10340</name>
</gene>
<organism evidence="1 2">
    <name type="scientific">Anaeromassilibacillus senegalensis</name>
    <dbReference type="NCBI Taxonomy" id="1673717"/>
    <lineage>
        <taxon>Bacteria</taxon>
        <taxon>Bacillati</taxon>
        <taxon>Bacillota</taxon>
        <taxon>Clostridia</taxon>
        <taxon>Eubacteriales</taxon>
        <taxon>Acutalibacteraceae</taxon>
        <taxon>Anaeromassilibacillus</taxon>
    </lineage>
</organism>
<comment type="caution">
    <text evidence="1">The sequence shown here is derived from an EMBL/GenBank/DDBJ whole genome shotgun (WGS) entry which is preliminary data.</text>
</comment>
<dbReference type="Proteomes" id="UP001299220">
    <property type="component" value="Unassembled WGS sequence"/>
</dbReference>
<sequence length="143" mass="15354">MAKVDIKMPDDFLEKLAHLASDEDGMAERVLNAGAEVVEARVRSNLAGVIGRGTKVESRSTGQLLSALGTSGVKLDRQGNHNVKVGFAESRRDGDSNAKIANILEYGRHGQPAKPFLKPAKSASKSAAIEAMKRKLEEEVQSK</sequence>